<dbReference type="EMBL" id="NRDI02000071">
    <property type="protein sequence ID" value="KAI1507025.1"/>
    <property type="molecule type" value="Genomic_DNA"/>
</dbReference>
<dbReference type="OrthoDB" id="5411773at2759"/>
<dbReference type="Proteomes" id="UP000245464">
    <property type="component" value="Chromosome 1"/>
</dbReference>
<reference evidence="5" key="4">
    <citation type="journal article" date="2022" name="Microb. Genom.">
        <title>A global pangenome for the wheat fungal pathogen Pyrenophora tritici-repentis and prediction of effector protein structural homology.</title>
        <authorList>
            <person name="Moolhuijzen P.M."/>
            <person name="See P.T."/>
            <person name="Shi G."/>
            <person name="Powell H.R."/>
            <person name="Cockram J."/>
            <person name="Jorgensen L.N."/>
            <person name="Benslimane H."/>
            <person name="Strelkov S.E."/>
            <person name="Turner J."/>
            <person name="Liu Z."/>
            <person name="Moffat C.S."/>
        </authorList>
    </citation>
    <scope>NUCLEOTIDE SEQUENCE [LARGE SCALE GENOMIC DNA]</scope>
</reference>
<reference evidence="4" key="2">
    <citation type="submission" date="2021-05" db="EMBL/GenBank/DDBJ databases">
        <authorList>
            <person name="Moolhuijzen P.M."/>
            <person name="Moffat C.S."/>
        </authorList>
    </citation>
    <scope>NUCLEOTIDE SEQUENCE</scope>
    <source>
        <strain evidence="4">86-124</strain>
    </source>
</reference>
<evidence type="ECO:0000313" key="3">
    <source>
        <dbReference type="EMBL" id="KAI1507025.1"/>
    </source>
</evidence>
<accession>A0A2W1EIX8</accession>
<feature type="region of interest" description="Disordered" evidence="1">
    <location>
        <begin position="305"/>
        <end position="350"/>
    </location>
</feature>
<dbReference type="EMBL" id="NRDI02000009">
    <property type="protein sequence ID" value="KAI1513866.1"/>
    <property type="molecule type" value="Genomic_DNA"/>
</dbReference>
<reference evidence="4" key="3">
    <citation type="journal article" date="2022" name="bioRxiv">
        <title>A global pangenome for the wheat fungal pathogen Pyrenophora tritici-repentis and prediction of effector protein structural homology.</title>
        <authorList>
            <person name="Moolhuijzen P."/>
            <person name="See P.T."/>
            <person name="Shi G."/>
            <person name="Powell H.R."/>
            <person name="Cockram J."/>
            <person name="Jorgensen L.N."/>
            <person name="Benslimane H."/>
            <person name="Strelkov S.E."/>
            <person name="Turner J."/>
            <person name="Liu Z."/>
            <person name="Moffat C.S."/>
        </authorList>
    </citation>
    <scope>NUCLEOTIDE SEQUENCE</scope>
    <source>
        <strain evidence="4">86-124</strain>
    </source>
</reference>
<proteinExistence type="predicted"/>
<evidence type="ECO:0000313" key="4">
    <source>
        <dbReference type="EMBL" id="KAI1513866.1"/>
    </source>
</evidence>
<comment type="caution">
    <text evidence="4">The sequence shown here is derived from an EMBL/GenBank/DDBJ whole genome shotgun (WGS) entry which is preliminary data.</text>
</comment>
<dbReference type="AlphaFoldDB" id="A0A2W1EIX8"/>
<feature type="compositionally biased region" description="Low complexity" evidence="1">
    <location>
        <begin position="1"/>
        <end position="17"/>
    </location>
</feature>
<dbReference type="OMA" id="IGWAFNC"/>
<reference evidence="2" key="1">
    <citation type="journal article" date="2018" name="BMC Genomics">
        <title>Comparative genomics of the wheat fungal pathogen Pyrenophora tritici-repentis reveals chromosomal variations and genome plasticity.</title>
        <authorList>
            <person name="Moolhuijzen P."/>
            <person name="See P.T."/>
            <person name="Hane J.K."/>
            <person name="Shi G."/>
            <person name="Liu Z."/>
            <person name="Oliver R.P."/>
            <person name="Moffat C.S."/>
        </authorList>
    </citation>
    <scope>NUCLEOTIDE SEQUENCE [LARGE SCALE GENOMIC DNA]</scope>
    <source>
        <strain evidence="2">M4</strain>
    </source>
</reference>
<evidence type="ECO:0000256" key="1">
    <source>
        <dbReference type="SAM" id="MobiDB-lite"/>
    </source>
</evidence>
<evidence type="ECO:0000313" key="2">
    <source>
        <dbReference type="EMBL" id="KAF7577939.1"/>
    </source>
</evidence>
<gene>
    <name evidence="4" type="ORF">Ptr86124_007768</name>
    <name evidence="3" type="ORF">Ptr86124_014042</name>
    <name evidence="2" type="ORF">PtrM4_021790</name>
</gene>
<keyword evidence="5" id="KW-1185">Reference proteome</keyword>
<dbReference type="Proteomes" id="UP000249757">
    <property type="component" value="Unassembled WGS sequence"/>
</dbReference>
<protein>
    <submittedName>
        <fullName evidence="4">Uncharacterized protein</fullName>
    </submittedName>
</protein>
<name>A0A2W1EIX8_9PLEO</name>
<dbReference type="EMBL" id="NQIK02000001">
    <property type="protein sequence ID" value="KAF7577939.1"/>
    <property type="molecule type" value="Genomic_DNA"/>
</dbReference>
<feature type="region of interest" description="Disordered" evidence="1">
    <location>
        <begin position="1"/>
        <end position="50"/>
    </location>
</feature>
<organism evidence="4 5">
    <name type="scientific">Pyrenophora tritici-repentis</name>
    <dbReference type="NCBI Taxonomy" id="45151"/>
    <lineage>
        <taxon>Eukaryota</taxon>
        <taxon>Fungi</taxon>
        <taxon>Dikarya</taxon>
        <taxon>Ascomycota</taxon>
        <taxon>Pezizomycotina</taxon>
        <taxon>Dothideomycetes</taxon>
        <taxon>Pleosporomycetidae</taxon>
        <taxon>Pleosporales</taxon>
        <taxon>Pleosporineae</taxon>
        <taxon>Pleosporaceae</taxon>
        <taxon>Pyrenophora</taxon>
    </lineage>
</organism>
<sequence length="590" mass="65294">MAKLSAPASNSKPASPHKGSDGHGSQSTALEAVGSRPRRAQRRPTKETSYELTNHAKAYLEGGQYVSGYDFLYSLLAVGTSISTPAQPYMGCLAPPAYIAFASSLIADPKFTTKAESQDEQKGPNSALRYLQCVCATIDGPAYPTIREAFAFPEERTRRRAPGYRGAGIHSPGDNSDVDRIVGEAANEKSLWYLADDFWHIVGWAFNCSVAHKKRWSRWKLWLSNMLEFIDADWQVCVRQSKTEDGNDDAVLQQSLLWYYVVGDESVPTNRTRRRRIVKAILATATPESLKEYPEIWQRETAEHNKKNDNKRVGKVSFETGETADYNSDEEMQDAPDVDDGEGASDTPLDDDEMENIHEAVGQLGGHDAIELRHRLIAILAQIAQALPKHFTPLFDLCDNLLEDFNALPTITFQVLLSTMKMPDTVQIAFLANLLNPMITGKPPNLFLVEPTQEHFEEKLLSLKATTQSFATNAKISLILEQMVMHMMSRDALVPTPPLRKAMETGIKARESVHGIKRGNAGEEEQANVLMQACSERLLGLMEILEMTKGQMSKSTKGKSRVDVKEAALLSFGSGSSLSPAPNSESEPED</sequence>
<evidence type="ECO:0000313" key="5">
    <source>
        <dbReference type="Proteomes" id="UP000249757"/>
    </source>
</evidence>
<feature type="compositionally biased region" description="Acidic residues" evidence="1">
    <location>
        <begin position="327"/>
        <end position="350"/>
    </location>
</feature>